<dbReference type="PANTHER" id="PTHR33269">
    <property type="entry name" value="NADH-UBIQUINONE OXIDOREDUCTASE CHAIN 6"/>
    <property type="match status" value="1"/>
</dbReference>
<evidence type="ECO:0000256" key="2">
    <source>
        <dbReference type="RuleBase" id="RU004429"/>
    </source>
</evidence>
<protein>
    <recommendedName>
        <fullName evidence="2">NADH-quinone oxidoreductase subunit J</fullName>
        <ecNumber evidence="2">7.1.1.-</ecNumber>
    </recommendedName>
</protein>
<keyword evidence="2" id="KW-0874">Quinone</keyword>
<dbReference type="GO" id="GO:0008137">
    <property type="term" value="F:NADH dehydrogenase (ubiquinone) activity"/>
    <property type="evidence" value="ECO:0007669"/>
    <property type="project" value="UniProtKB-UniRule"/>
</dbReference>
<dbReference type="EC" id="7.1.1.-" evidence="2"/>
<feature type="transmembrane region" description="Helical" evidence="2">
    <location>
        <begin position="95"/>
        <end position="114"/>
    </location>
</feature>
<dbReference type="Gene3D" id="1.20.120.1200">
    <property type="entry name" value="NADH-ubiquinone/plastoquinone oxidoreductase chain 6, subunit NuoJ"/>
    <property type="match status" value="1"/>
</dbReference>
<evidence type="ECO:0000313" key="4">
    <source>
        <dbReference type="Proteomes" id="UP000319619"/>
    </source>
</evidence>
<dbReference type="GO" id="GO:0005886">
    <property type="term" value="C:plasma membrane"/>
    <property type="evidence" value="ECO:0007669"/>
    <property type="project" value="UniProtKB-SubCell"/>
</dbReference>
<feature type="transmembrane region" description="Helical" evidence="2">
    <location>
        <begin position="134"/>
        <end position="155"/>
    </location>
</feature>
<comment type="similarity">
    <text evidence="1 2">Belongs to the complex I subunit 6 family.</text>
</comment>
<dbReference type="EMBL" id="NJBN01000001">
    <property type="protein sequence ID" value="TKJ42568.1"/>
    <property type="molecule type" value="Genomic_DNA"/>
</dbReference>
<comment type="subcellular location">
    <subcellularLocation>
        <location evidence="2">Cell membrane</location>
        <topology evidence="2">Multi-pass membrane protein</topology>
    </subcellularLocation>
</comment>
<keyword evidence="2" id="KW-0472">Membrane</keyword>
<dbReference type="Pfam" id="PF00499">
    <property type="entry name" value="Oxidored_q3"/>
    <property type="match status" value="1"/>
</dbReference>
<name>A0A532V5V3_UNCL8</name>
<dbReference type="InterPro" id="IPR001457">
    <property type="entry name" value="NADH_UbQ/plastoQ_OxRdtase_su6"/>
</dbReference>
<dbReference type="AlphaFoldDB" id="A0A532V5V3"/>
<comment type="catalytic activity">
    <reaction evidence="2">
        <text>a quinone + NADH + 5 H(+)(in) = a quinol + NAD(+) + 4 H(+)(out)</text>
        <dbReference type="Rhea" id="RHEA:57888"/>
        <dbReference type="ChEBI" id="CHEBI:15378"/>
        <dbReference type="ChEBI" id="CHEBI:24646"/>
        <dbReference type="ChEBI" id="CHEBI:57540"/>
        <dbReference type="ChEBI" id="CHEBI:57945"/>
        <dbReference type="ChEBI" id="CHEBI:132124"/>
    </reaction>
</comment>
<accession>A0A532V5V3</accession>
<organism evidence="3 4">
    <name type="scientific">candidate division LCP-89 bacterium B3_LCP</name>
    <dbReference type="NCBI Taxonomy" id="2012998"/>
    <lineage>
        <taxon>Bacteria</taxon>
        <taxon>Pseudomonadati</taxon>
        <taxon>Bacteria division LCP-89</taxon>
    </lineage>
</organism>
<feature type="transmembrane region" description="Helical" evidence="2">
    <location>
        <begin position="34"/>
        <end position="56"/>
    </location>
</feature>
<keyword evidence="2" id="KW-0812">Transmembrane</keyword>
<evidence type="ECO:0000313" key="3">
    <source>
        <dbReference type="EMBL" id="TKJ42568.1"/>
    </source>
</evidence>
<feature type="transmembrane region" description="Helical" evidence="2">
    <location>
        <begin position="6"/>
        <end position="27"/>
    </location>
</feature>
<feature type="transmembrane region" description="Helical" evidence="2">
    <location>
        <begin position="62"/>
        <end position="83"/>
    </location>
</feature>
<sequence length="170" mass="18624">MIDILIQAIFWLFVVLTVGSAIVVVFSKRIIYSAFALLFTLIGVAGLYVFLAADFLAASQMLIYVGGILTLIIFGVFLTAKIYGMTIPDQAHQRYLALLPVAGFAAVLIHVLFSADWNLLQSTAEPTTENLGKLLLTTYLVPFEVASVLLLAALIGAMRISRPREEDDDR</sequence>
<gene>
    <name evidence="3" type="ORF">CEE37_02445</name>
</gene>
<keyword evidence="2" id="KW-1003">Cell membrane</keyword>
<comment type="function">
    <text evidence="2">NDH-1 shuttles electrons from NADH, via FMN and iron-sulfur (Fe-S) centers, to quinones in the respiratory chain. Couples the redox reaction to proton translocation (for every two electrons transferred, four hydrogen ions are translocated across the cytoplasmic membrane), and thus conserves the redox energy in a proton gradient.</text>
</comment>
<dbReference type="PANTHER" id="PTHR33269:SF17">
    <property type="entry name" value="NADH-UBIQUINONE OXIDOREDUCTASE CHAIN 6"/>
    <property type="match status" value="1"/>
</dbReference>
<keyword evidence="2" id="KW-0520">NAD</keyword>
<evidence type="ECO:0000256" key="1">
    <source>
        <dbReference type="ARBA" id="ARBA00005698"/>
    </source>
</evidence>
<comment type="caution">
    <text evidence="3">The sequence shown here is derived from an EMBL/GenBank/DDBJ whole genome shotgun (WGS) entry which is preliminary data.</text>
</comment>
<reference evidence="3 4" key="1">
    <citation type="submission" date="2017-06" db="EMBL/GenBank/DDBJ databases">
        <title>Novel microbial phyla capable of carbon fixation and sulfur reduction in deep-sea sediments.</title>
        <authorList>
            <person name="Huang J."/>
            <person name="Baker B."/>
            <person name="Wang Y."/>
        </authorList>
    </citation>
    <scope>NUCLEOTIDE SEQUENCE [LARGE SCALE GENOMIC DNA]</scope>
    <source>
        <strain evidence="3">B3_LCP</strain>
    </source>
</reference>
<keyword evidence="2" id="KW-1133">Transmembrane helix</keyword>
<dbReference type="GO" id="GO:0048038">
    <property type="term" value="F:quinone binding"/>
    <property type="evidence" value="ECO:0007669"/>
    <property type="project" value="UniProtKB-UniRule"/>
</dbReference>
<dbReference type="InterPro" id="IPR042106">
    <property type="entry name" value="Nuo/plastoQ_OxRdtase_6_NuoJ"/>
</dbReference>
<dbReference type="Proteomes" id="UP000319619">
    <property type="component" value="Unassembled WGS sequence"/>
</dbReference>
<proteinExistence type="inferred from homology"/>